<name>A0A1D2MII5_ORCCI</name>
<reference evidence="1 2" key="1">
    <citation type="journal article" date="2016" name="Genome Biol. Evol.">
        <title>Gene Family Evolution Reflects Adaptation to Soil Environmental Stressors in the Genome of the Collembolan Orchesella cincta.</title>
        <authorList>
            <person name="Faddeeva-Vakhrusheva A."/>
            <person name="Derks M.F."/>
            <person name="Anvar S.Y."/>
            <person name="Agamennone V."/>
            <person name="Suring W."/>
            <person name="Smit S."/>
            <person name="van Straalen N.M."/>
            <person name="Roelofs D."/>
        </authorList>
    </citation>
    <scope>NUCLEOTIDE SEQUENCE [LARGE SCALE GENOMIC DNA]</scope>
    <source>
        <tissue evidence="1">Mixed pool</tissue>
    </source>
</reference>
<dbReference type="EMBL" id="LJIJ01001151">
    <property type="protein sequence ID" value="ODM92783.1"/>
    <property type="molecule type" value="Genomic_DNA"/>
</dbReference>
<accession>A0A1D2MII5</accession>
<protein>
    <submittedName>
        <fullName evidence="1">Uncharacterized protein</fullName>
    </submittedName>
</protein>
<gene>
    <name evidence="1" type="ORF">Ocin01_13906</name>
</gene>
<sequence length="142" mass="15006">MSTAKEFSINSAFHAFPGIIPQIVVHQSAKMFKFVVLAACVAFAQAGLISTPGVALASGPALGAPLLGRVSVNPTEVNVVKQQVVVDHPEIRYRAVPTVVQTQPIVQTVQVAPAVRTVQVSAPAVQTVQTVRIIIMTHCSFP</sequence>
<proteinExistence type="predicted"/>
<organism evidence="1 2">
    <name type="scientific">Orchesella cincta</name>
    <name type="common">Springtail</name>
    <name type="synonym">Podura cincta</name>
    <dbReference type="NCBI Taxonomy" id="48709"/>
    <lineage>
        <taxon>Eukaryota</taxon>
        <taxon>Metazoa</taxon>
        <taxon>Ecdysozoa</taxon>
        <taxon>Arthropoda</taxon>
        <taxon>Hexapoda</taxon>
        <taxon>Collembola</taxon>
        <taxon>Entomobryomorpha</taxon>
        <taxon>Entomobryoidea</taxon>
        <taxon>Orchesellidae</taxon>
        <taxon>Orchesellinae</taxon>
        <taxon>Orchesella</taxon>
    </lineage>
</organism>
<dbReference type="AlphaFoldDB" id="A0A1D2MII5"/>
<evidence type="ECO:0000313" key="2">
    <source>
        <dbReference type="Proteomes" id="UP000094527"/>
    </source>
</evidence>
<evidence type="ECO:0000313" key="1">
    <source>
        <dbReference type="EMBL" id="ODM92783.1"/>
    </source>
</evidence>
<comment type="caution">
    <text evidence="1">The sequence shown here is derived from an EMBL/GenBank/DDBJ whole genome shotgun (WGS) entry which is preliminary data.</text>
</comment>
<dbReference type="Proteomes" id="UP000094527">
    <property type="component" value="Unassembled WGS sequence"/>
</dbReference>
<keyword evidence="2" id="KW-1185">Reference proteome</keyword>